<feature type="compositionally biased region" description="Polar residues" evidence="1">
    <location>
        <begin position="291"/>
        <end position="303"/>
    </location>
</feature>
<keyword evidence="4" id="KW-1185">Reference proteome</keyword>
<sequence>MNLFKLLSCTLVLATCLACSNLRCELCVSGRNGCVFALREDSLSGNCVTTIELKAIDNLKLKATSLFQCSLVGRIIQVLKKKTTPSDTAIVPLSEQNTFYSSDEKSKKVIRYDIPFSPNVQQSASFVRESSPRSIFNIPIANVSNYPVPLNIPRIQLPSIPQLPISKTTPQTRNESRVTELLLLINKTFPVDKPKLPSKLTTTTSSTTTSTTTTTMPPTTSRPMTTRRIPPITTTVKPKTTTTVLPTITTISPLTTTTVPLTITISRLATQSTTHATIVENTTKQSKHIPTPSSETGQSNNHATTRTRNNVTSSSKFMHLKNNTQILPTPNPLQMQNHTLIATTEKAEAIKNSSFTPAWQVFSTTTATKRPVFSTSNTTLVRSRVNSSTSTPYRQMPNVFRNNKCPKQRKIIYQAADWDASKQQFLHNINSSSSCQANISREVKNKERLALSYCKAATITAEHFVPIQHALDYAYMLLNPAQSYWARCYCLAYRHKNCRNNYAKQQRKIQVY</sequence>
<evidence type="ECO:0000256" key="2">
    <source>
        <dbReference type="SAM" id="SignalP"/>
    </source>
</evidence>
<name>A0ABP1RH52_9HEXA</name>
<evidence type="ECO:0000256" key="1">
    <source>
        <dbReference type="SAM" id="MobiDB-lite"/>
    </source>
</evidence>
<feature type="region of interest" description="Disordered" evidence="1">
    <location>
        <begin position="196"/>
        <end position="228"/>
    </location>
</feature>
<organism evidence="3 4">
    <name type="scientific">Orchesella dallaii</name>
    <dbReference type="NCBI Taxonomy" id="48710"/>
    <lineage>
        <taxon>Eukaryota</taxon>
        <taxon>Metazoa</taxon>
        <taxon>Ecdysozoa</taxon>
        <taxon>Arthropoda</taxon>
        <taxon>Hexapoda</taxon>
        <taxon>Collembola</taxon>
        <taxon>Entomobryomorpha</taxon>
        <taxon>Entomobryoidea</taxon>
        <taxon>Orchesellidae</taxon>
        <taxon>Orchesellinae</taxon>
        <taxon>Orchesella</taxon>
    </lineage>
</organism>
<feature type="compositionally biased region" description="Low complexity" evidence="1">
    <location>
        <begin position="197"/>
        <end position="228"/>
    </location>
</feature>
<keyword evidence="2" id="KW-0732">Signal</keyword>
<feature type="signal peptide" evidence="2">
    <location>
        <begin position="1"/>
        <end position="18"/>
    </location>
</feature>
<gene>
    <name evidence="3" type="ORF">ODALV1_LOCUS22096</name>
</gene>
<dbReference type="Proteomes" id="UP001642540">
    <property type="component" value="Unassembled WGS sequence"/>
</dbReference>
<evidence type="ECO:0000313" key="3">
    <source>
        <dbReference type="EMBL" id="CAL8128121.1"/>
    </source>
</evidence>
<comment type="caution">
    <text evidence="3">The sequence shown here is derived from an EMBL/GenBank/DDBJ whole genome shotgun (WGS) entry which is preliminary data.</text>
</comment>
<evidence type="ECO:0000313" key="4">
    <source>
        <dbReference type="Proteomes" id="UP001642540"/>
    </source>
</evidence>
<reference evidence="3 4" key="1">
    <citation type="submission" date="2024-08" db="EMBL/GenBank/DDBJ databases">
        <authorList>
            <person name="Cucini C."/>
            <person name="Frati F."/>
        </authorList>
    </citation>
    <scope>NUCLEOTIDE SEQUENCE [LARGE SCALE GENOMIC DNA]</scope>
</reference>
<proteinExistence type="predicted"/>
<feature type="chain" id="PRO_5045202324" evidence="2">
    <location>
        <begin position="19"/>
        <end position="512"/>
    </location>
</feature>
<protein>
    <submittedName>
        <fullName evidence="3">Uncharacterized protein</fullName>
    </submittedName>
</protein>
<accession>A0ABP1RH52</accession>
<dbReference type="EMBL" id="CAXLJM020000074">
    <property type="protein sequence ID" value="CAL8128121.1"/>
    <property type="molecule type" value="Genomic_DNA"/>
</dbReference>
<feature type="region of interest" description="Disordered" evidence="1">
    <location>
        <begin position="280"/>
        <end position="312"/>
    </location>
</feature>